<comment type="subcellular location">
    <subcellularLocation>
        <location evidence="1 7">Cell membrane</location>
        <topology evidence="1 7">Multi-pass membrane protein</topology>
    </subcellularLocation>
</comment>
<feature type="transmembrane region" description="Helical" evidence="7">
    <location>
        <begin position="250"/>
        <end position="269"/>
    </location>
</feature>
<evidence type="ECO:0000256" key="5">
    <source>
        <dbReference type="ARBA" id="ARBA00022989"/>
    </source>
</evidence>
<keyword evidence="4 7" id="KW-0812">Transmembrane</keyword>
<protein>
    <recommendedName>
        <fullName evidence="7">UPF0761 membrane protein DHf2319_07970</fullName>
    </recommendedName>
</protein>
<dbReference type="InterPro" id="IPR017039">
    <property type="entry name" value="Virul_fac_BrkB"/>
</dbReference>
<feature type="transmembrane region" description="Helical" evidence="7">
    <location>
        <begin position="92"/>
        <end position="114"/>
    </location>
</feature>
<dbReference type="PANTHER" id="PTHR30213:SF0">
    <property type="entry name" value="UPF0761 MEMBRANE PROTEIN YIHY"/>
    <property type="match status" value="1"/>
</dbReference>
<keyword evidence="6 7" id="KW-0472">Membrane</keyword>
<organism evidence="8 9">
    <name type="scientific">Orrella daihaiensis</name>
    <dbReference type="NCBI Taxonomy" id="2782176"/>
    <lineage>
        <taxon>Bacteria</taxon>
        <taxon>Pseudomonadati</taxon>
        <taxon>Pseudomonadota</taxon>
        <taxon>Betaproteobacteria</taxon>
        <taxon>Burkholderiales</taxon>
        <taxon>Alcaligenaceae</taxon>
        <taxon>Orrella</taxon>
    </lineage>
</organism>
<keyword evidence="2 7" id="KW-1003">Cell membrane</keyword>
<evidence type="ECO:0000313" key="8">
    <source>
        <dbReference type="EMBL" id="UOD49423.1"/>
    </source>
</evidence>
<evidence type="ECO:0000256" key="3">
    <source>
        <dbReference type="ARBA" id="ARBA00022519"/>
    </source>
</evidence>
<evidence type="ECO:0000313" key="9">
    <source>
        <dbReference type="Proteomes" id="UP000831607"/>
    </source>
</evidence>
<keyword evidence="5 7" id="KW-1133">Transmembrane helix</keyword>
<sequence>MTGNALNHTWHTARRIATATLNENLLHIAASLAFTTILAIVPLLTVTLSLMTAFPIFSEFESSLQQFLRQQFLPEEFSATVMQYLDEFVSKATSLSAIGGGFLLVTAILVIMSVDDALNDIWHVKRQRPLGQRFLIYWAVLSLGPIILGASLWASSSMVQQALSLESADGLLPWHAVASWLPFVISWLGCTLLYLAVPNCQVGLVPSILGGLISTLLFQAIKWGLAIYLANFPTYTVIYGAFSVLPTFLMWVYLSWLAFLFGAIVAANLPQQLAQNREDVHLHHDNMPAAS</sequence>
<evidence type="ECO:0000256" key="6">
    <source>
        <dbReference type="ARBA" id="ARBA00023136"/>
    </source>
</evidence>
<accession>A0ABY4AGL0</accession>
<comment type="similarity">
    <text evidence="7">Belongs to the UPF0761 family.</text>
</comment>
<gene>
    <name evidence="8" type="ORF">DHf2319_07970</name>
</gene>
<name>A0ABY4AGL0_9BURK</name>
<dbReference type="HAMAP" id="MF_00672">
    <property type="entry name" value="UPF0761"/>
    <property type="match status" value="1"/>
</dbReference>
<evidence type="ECO:0000256" key="4">
    <source>
        <dbReference type="ARBA" id="ARBA00022692"/>
    </source>
</evidence>
<dbReference type="NCBIfam" id="TIGR00765">
    <property type="entry name" value="yihY_not_rbn"/>
    <property type="match status" value="1"/>
</dbReference>
<dbReference type="Proteomes" id="UP000831607">
    <property type="component" value="Chromosome"/>
</dbReference>
<evidence type="ECO:0000256" key="2">
    <source>
        <dbReference type="ARBA" id="ARBA00022475"/>
    </source>
</evidence>
<dbReference type="Pfam" id="PF03631">
    <property type="entry name" value="Virul_fac_BrkB"/>
    <property type="match status" value="1"/>
</dbReference>
<dbReference type="InterPro" id="IPR023679">
    <property type="entry name" value="UPF0761_bac"/>
</dbReference>
<keyword evidence="9" id="KW-1185">Reference proteome</keyword>
<dbReference type="EMBL" id="CP063982">
    <property type="protein sequence ID" value="UOD49423.1"/>
    <property type="molecule type" value="Genomic_DNA"/>
</dbReference>
<proteinExistence type="inferred from homology"/>
<feature type="transmembrane region" description="Helical" evidence="7">
    <location>
        <begin position="208"/>
        <end position="230"/>
    </location>
</feature>
<dbReference type="PANTHER" id="PTHR30213">
    <property type="entry name" value="INNER MEMBRANE PROTEIN YHJD"/>
    <property type="match status" value="1"/>
</dbReference>
<feature type="transmembrane region" description="Helical" evidence="7">
    <location>
        <begin position="24"/>
        <end position="57"/>
    </location>
</feature>
<evidence type="ECO:0000256" key="7">
    <source>
        <dbReference type="HAMAP-Rule" id="MF_00672"/>
    </source>
</evidence>
<reference evidence="8 9" key="1">
    <citation type="submission" date="2020-11" db="EMBL/GenBank/DDBJ databases">
        <title>Algicoccus daihaiensis sp.nov., isolated from Daihai Lake in Inner Mongolia.</title>
        <authorList>
            <person name="Kai J."/>
        </authorList>
    </citation>
    <scope>NUCLEOTIDE SEQUENCE [LARGE SCALE GENOMIC DNA]</scope>
    <source>
        <strain evidence="9">f23</strain>
    </source>
</reference>
<keyword evidence="3" id="KW-0997">Cell inner membrane</keyword>
<dbReference type="RefSeq" id="WP_243477585.1">
    <property type="nucleotide sequence ID" value="NZ_CP063982.1"/>
</dbReference>
<feature type="transmembrane region" description="Helical" evidence="7">
    <location>
        <begin position="174"/>
        <end position="196"/>
    </location>
</feature>
<evidence type="ECO:0000256" key="1">
    <source>
        <dbReference type="ARBA" id="ARBA00004651"/>
    </source>
</evidence>
<feature type="transmembrane region" description="Helical" evidence="7">
    <location>
        <begin position="135"/>
        <end position="154"/>
    </location>
</feature>
<dbReference type="PIRSF" id="PIRSF035875">
    <property type="entry name" value="RNase_BN"/>
    <property type="match status" value="1"/>
</dbReference>